<gene>
    <name evidence="1" type="ORF">Anapl_04642</name>
</gene>
<evidence type="ECO:0000313" key="1">
    <source>
        <dbReference type="EMBL" id="EOB04049.1"/>
    </source>
</evidence>
<evidence type="ECO:0000313" key="2">
    <source>
        <dbReference type="Proteomes" id="UP000296049"/>
    </source>
</evidence>
<reference evidence="2" key="1">
    <citation type="journal article" date="2013" name="Nat. Genet.">
        <title>The duck genome and transcriptome provide insight into an avian influenza virus reservoir species.</title>
        <authorList>
            <person name="Huang Y."/>
            <person name="Li Y."/>
            <person name="Burt D.W."/>
            <person name="Chen H."/>
            <person name="Zhang Y."/>
            <person name="Qian W."/>
            <person name="Kim H."/>
            <person name="Gan S."/>
            <person name="Zhao Y."/>
            <person name="Li J."/>
            <person name="Yi K."/>
            <person name="Feng H."/>
            <person name="Zhu P."/>
            <person name="Li B."/>
            <person name="Liu Q."/>
            <person name="Fairley S."/>
            <person name="Magor K.E."/>
            <person name="Du Z."/>
            <person name="Hu X."/>
            <person name="Goodman L."/>
            <person name="Tafer H."/>
            <person name="Vignal A."/>
            <person name="Lee T."/>
            <person name="Kim K.W."/>
            <person name="Sheng Z."/>
            <person name="An Y."/>
            <person name="Searle S."/>
            <person name="Herrero J."/>
            <person name="Groenen M.A."/>
            <person name="Crooijmans R.P."/>
            <person name="Faraut T."/>
            <person name="Cai Q."/>
            <person name="Webster R.G."/>
            <person name="Aldridge J.R."/>
            <person name="Warren W.C."/>
            <person name="Bartschat S."/>
            <person name="Kehr S."/>
            <person name="Marz M."/>
            <person name="Stadler P.F."/>
            <person name="Smith J."/>
            <person name="Kraus R.H."/>
            <person name="Zhao Y."/>
            <person name="Ren L."/>
            <person name="Fei J."/>
            <person name="Morisson M."/>
            <person name="Kaiser P."/>
            <person name="Griffin D.K."/>
            <person name="Rao M."/>
            <person name="Pitel F."/>
            <person name="Wang J."/>
            <person name="Li N."/>
        </authorList>
    </citation>
    <scope>NUCLEOTIDE SEQUENCE [LARGE SCALE GENOMIC DNA]</scope>
</reference>
<accession>R0LEF5</accession>
<dbReference type="AlphaFoldDB" id="R0LEF5"/>
<keyword evidence="2" id="KW-1185">Reference proteome</keyword>
<dbReference type="EMBL" id="KB742810">
    <property type="protein sequence ID" value="EOB04049.1"/>
    <property type="molecule type" value="Genomic_DNA"/>
</dbReference>
<name>R0LEF5_ANAPL</name>
<protein>
    <submittedName>
        <fullName evidence="1">Uncharacterized protein</fullName>
    </submittedName>
</protein>
<sequence>MSVCTDNVHQLAKRTPILIPLHTRQIPDKEAPKLLEHSVSLPACLPPRPSPAGKPWDRVAVGRRQPAHPSAGQAGGRELETDLIKGRRPVSYLPSGFKNEELPTAEYSSTKQDKKMSPHIQRNYDNCAAMLPSSDLVTFDFATLIPWVNSGSEILYPQYNELHTEKRYPAKPNIEILNEKKQCRFGCYVQTEQKVVQYWVSHRPHPSTTNICEPHQPALDALGGNRLLGQESNRGFAACKVAVNIQSQNKALECTSAALAVATGSFLHVSVERTQALKPSNCSNIVGKSALKEKALKESFKNACIMLHSFEIP</sequence>
<dbReference type="Proteomes" id="UP000296049">
    <property type="component" value="Unassembled WGS sequence"/>
</dbReference>
<proteinExistence type="predicted"/>
<organism evidence="1 2">
    <name type="scientific">Anas platyrhynchos</name>
    <name type="common">Mallard</name>
    <name type="synonym">Anas boschas</name>
    <dbReference type="NCBI Taxonomy" id="8839"/>
    <lineage>
        <taxon>Eukaryota</taxon>
        <taxon>Metazoa</taxon>
        <taxon>Chordata</taxon>
        <taxon>Craniata</taxon>
        <taxon>Vertebrata</taxon>
        <taxon>Euteleostomi</taxon>
        <taxon>Archelosauria</taxon>
        <taxon>Archosauria</taxon>
        <taxon>Dinosauria</taxon>
        <taxon>Saurischia</taxon>
        <taxon>Theropoda</taxon>
        <taxon>Coelurosauria</taxon>
        <taxon>Aves</taxon>
        <taxon>Neognathae</taxon>
        <taxon>Galloanserae</taxon>
        <taxon>Anseriformes</taxon>
        <taxon>Anatidae</taxon>
        <taxon>Anatinae</taxon>
        <taxon>Anas</taxon>
    </lineage>
</organism>